<comment type="caution">
    <text evidence="2">The sequence shown here is derived from an EMBL/GenBank/DDBJ whole genome shotgun (WGS) entry which is preliminary data.</text>
</comment>
<dbReference type="Gene3D" id="3.30.310.160">
    <property type="entry name" value="YycH protein, domain 2"/>
    <property type="match status" value="1"/>
</dbReference>
<name>A0A419UUF0_9BACL</name>
<proteinExistence type="predicted"/>
<organism evidence="2 3">
    <name type="scientific">Sinobaca qinghaiensis</name>
    <dbReference type="NCBI Taxonomy" id="342944"/>
    <lineage>
        <taxon>Bacteria</taxon>
        <taxon>Bacillati</taxon>
        <taxon>Bacillota</taxon>
        <taxon>Bacilli</taxon>
        <taxon>Bacillales</taxon>
        <taxon>Sporolactobacillaceae</taxon>
        <taxon>Sinobaca</taxon>
    </lineage>
</organism>
<dbReference type="InterPro" id="IPR042274">
    <property type="entry name" value="YycH/YycI_2"/>
</dbReference>
<dbReference type="RefSeq" id="WP_170146973.1">
    <property type="nucleotide sequence ID" value="NZ_RAPK01000013.1"/>
</dbReference>
<evidence type="ECO:0000313" key="2">
    <source>
        <dbReference type="EMBL" id="RKD68108.1"/>
    </source>
</evidence>
<dbReference type="CDD" id="cd15787">
    <property type="entry name" value="YycH_N"/>
    <property type="match status" value="1"/>
</dbReference>
<dbReference type="EMBL" id="RAPK01000013">
    <property type="protein sequence ID" value="RKD68108.1"/>
    <property type="molecule type" value="Genomic_DNA"/>
</dbReference>
<dbReference type="Proteomes" id="UP000285120">
    <property type="component" value="Unassembled WGS sequence"/>
</dbReference>
<keyword evidence="3" id="KW-1185">Reference proteome</keyword>
<gene>
    <name evidence="2" type="ORF">ATL39_3382</name>
</gene>
<dbReference type="InterPro" id="IPR009996">
    <property type="entry name" value="YycH"/>
</dbReference>
<dbReference type="Pfam" id="PF07435">
    <property type="entry name" value="YycH"/>
    <property type="match status" value="1"/>
</dbReference>
<evidence type="ECO:0000259" key="1">
    <source>
        <dbReference type="Pfam" id="PF07435"/>
    </source>
</evidence>
<protein>
    <submittedName>
        <fullName evidence="2">Regulatory protein YycH of two-component signal transduction system YycFG</fullName>
    </submittedName>
</protein>
<sequence>MIERIKSWSLSLLVVVSVILTYQTWTFQPEYEAFEDTTYVENEPVGETRSLSEAVWPEQIVLHQDEDMAAIESNDEAFTEFYETLQDSRIENLVNLTSSGEAGNEVNEIIENNGGEMAEVIFPTPIAGELIEELFQIEEDTPYSSIETLDRMYLVDDGPDADSLKILLVSYQDGGSVFEAQTNFSLSDFRSQYLNNLNAFPSVFALETPEQSGIERSIYLPEDTSTYSTVSYTTSEIATDNFLRLLFNEPNYVEQYQEDNGQLSYTDGSRMVNIASDGDSFNYVNPIYGESVESNQGNVITSSFDFVNSQGGWTDQYRLYDINSAANQEEATYRMIVQGVPVYDTGEPQTSITAVKTGGQIANYSRPLFELDANPIDIEENVTLESGRDIVDQMQGQFDMEEVENVRIGYSVNKDNEVVNFDPSWFIKYGGDWYPFDAAVEEEEE</sequence>
<evidence type="ECO:0000313" key="3">
    <source>
        <dbReference type="Proteomes" id="UP000285120"/>
    </source>
</evidence>
<accession>A0A419UUF0</accession>
<feature type="domain" description="Regulatory protein YycH" evidence="1">
    <location>
        <begin position="3"/>
        <end position="442"/>
    </location>
</feature>
<reference evidence="2 3" key="1">
    <citation type="submission" date="2018-09" db="EMBL/GenBank/DDBJ databases">
        <title>Genomic Encyclopedia of Archaeal and Bacterial Type Strains, Phase II (KMG-II): from individual species to whole genera.</title>
        <authorList>
            <person name="Goeker M."/>
        </authorList>
    </citation>
    <scope>NUCLEOTIDE SEQUENCE [LARGE SCALE GENOMIC DNA]</scope>
    <source>
        <strain evidence="2 3">DSM 17008</strain>
    </source>
</reference>
<dbReference type="AlphaFoldDB" id="A0A419UUF0"/>